<dbReference type="RefSeq" id="WP_188025269.1">
    <property type="nucleotide sequence ID" value="NZ_JACHGR010000001.1"/>
</dbReference>
<sequence length="142" mass="15866">MAESHVVSGLVAKRSEVSGLISHYQHEIARLQDDMQHLDATIKLFDPEYYLRTIRAKQVRQHSRLFANGECHRLMLEALREMGGQGSTGEIAQRIHARKGFEVKAVHHGVDAMLRRAASSGLLVKGGRNESGNLWKLADLAQ</sequence>
<dbReference type="EMBL" id="JACHGR010000001">
    <property type="protein sequence ID" value="MBB6054467.1"/>
    <property type="molecule type" value="Genomic_DNA"/>
</dbReference>
<comment type="caution">
    <text evidence="1">The sequence shown here is derived from an EMBL/GenBank/DDBJ whole genome shotgun (WGS) entry which is preliminary data.</text>
</comment>
<evidence type="ECO:0000313" key="1">
    <source>
        <dbReference type="EMBL" id="MBB6054467.1"/>
    </source>
</evidence>
<reference evidence="1 2" key="1">
    <citation type="submission" date="2020-08" db="EMBL/GenBank/DDBJ databases">
        <title>Genomic Encyclopedia of Type Strains, Phase IV (KMG-IV): sequencing the most valuable type-strain genomes for metagenomic binning, comparative biology and taxonomic classification.</title>
        <authorList>
            <person name="Goeker M."/>
        </authorList>
    </citation>
    <scope>NUCLEOTIDE SEQUENCE [LARGE SCALE GENOMIC DNA]</scope>
    <source>
        <strain evidence="1 2">DSM 22975</strain>
    </source>
</reference>
<protein>
    <submittedName>
        <fullName evidence="1">Uncharacterized protein</fullName>
    </submittedName>
</protein>
<accession>A0A841GA14</accession>
<organism evidence="1 2">
    <name type="scientific">Tolumonas osonensis</name>
    <dbReference type="NCBI Taxonomy" id="675874"/>
    <lineage>
        <taxon>Bacteria</taxon>
        <taxon>Pseudomonadati</taxon>
        <taxon>Pseudomonadota</taxon>
        <taxon>Gammaproteobacteria</taxon>
        <taxon>Aeromonadales</taxon>
        <taxon>Aeromonadaceae</taxon>
        <taxon>Tolumonas</taxon>
    </lineage>
</organism>
<evidence type="ECO:0000313" key="2">
    <source>
        <dbReference type="Proteomes" id="UP000585721"/>
    </source>
</evidence>
<dbReference type="Proteomes" id="UP000585721">
    <property type="component" value="Unassembled WGS sequence"/>
</dbReference>
<name>A0A841GA14_9GAMM</name>
<keyword evidence="2" id="KW-1185">Reference proteome</keyword>
<gene>
    <name evidence="1" type="ORF">HNR75_000332</name>
</gene>
<proteinExistence type="predicted"/>
<dbReference type="AlphaFoldDB" id="A0A841GA14"/>